<keyword evidence="1" id="KW-0812">Transmembrane</keyword>
<dbReference type="RefSeq" id="WP_196825186.1">
    <property type="nucleotide sequence ID" value="NZ_CP046980.1"/>
</dbReference>
<comment type="caution">
    <text evidence="2">The sequence shown here is derived from an EMBL/GenBank/DDBJ whole genome shotgun (WGS) entry which is preliminary data.</text>
</comment>
<feature type="transmembrane region" description="Helical" evidence="1">
    <location>
        <begin position="21"/>
        <end position="39"/>
    </location>
</feature>
<dbReference type="PANTHER" id="PTHR35788">
    <property type="entry name" value="EXPORTED PROTEIN-RELATED"/>
    <property type="match status" value="1"/>
</dbReference>
<proteinExistence type="predicted"/>
<name>A0A931DYR4_9CORY</name>
<reference evidence="2" key="1">
    <citation type="submission" date="2020-11" db="EMBL/GenBank/DDBJ databases">
        <title>Sequencing the genomes of 1000 actinobacteria strains.</title>
        <authorList>
            <person name="Klenk H.-P."/>
        </authorList>
    </citation>
    <scope>NUCLEOTIDE SEQUENCE</scope>
    <source>
        <strain evidence="2">DSM 45632</strain>
    </source>
</reference>
<keyword evidence="1" id="KW-1133">Transmembrane helix</keyword>
<evidence type="ECO:0000313" key="3">
    <source>
        <dbReference type="Proteomes" id="UP000658613"/>
    </source>
</evidence>
<dbReference type="PANTHER" id="PTHR35788:SF1">
    <property type="entry name" value="EXPORTED PROTEIN"/>
    <property type="match status" value="1"/>
</dbReference>
<dbReference type="Pfam" id="PF04294">
    <property type="entry name" value="VanW"/>
    <property type="match status" value="1"/>
</dbReference>
<dbReference type="EMBL" id="JADOUE010000001">
    <property type="protein sequence ID" value="MBG6122867.1"/>
    <property type="molecule type" value="Genomic_DNA"/>
</dbReference>
<dbReference type="Proteomes" id="UP000658613">
    <property type="component" value="Unassembled WGS sequence"/>
</dbReference>
<dbReference type="InterPro" id="IPR007391">
    <property type="entry name" value="Vancomycin_resist_VanW"/>
</dbReference>
<evidence type="ECO:0000313" key="2">
    <source>
        <dbReference type="EMBL" id="MBG6122867.1"/>
    </source>
</evidence>
<keyword evidence="1" id="KW-0472">Membrane</keyword>
<dbReference type="AlphaFoldDB" id="A0A931DYR4"/>
<evidence type="ECO:0000256" key="1">
    <source>
        <dbReference type="SAM" id="Phobius"/>
    </source>
</evidence>
<dbReference type="InterPro" id="IPR052913">
    <property type="entry name" value="Glycopeptide_resist_protein"/>
</dbReference>
<accession>A0A931DYR4</accession>
<gene>
    <name evidence="2" type="ORF">IW254_001836</name>
</gene>
<keyword evidence="3" id="KW-1185">Reference proteome</keyword>
<organism evidence="2 3">
    <name type="scientific">Corynebacterium aquatimens</name>
    <dbReference type="NCBI Taxonomy" id="1190508"/>
    <lineage>
        <taxon>Bacteria</taxon>
        <taxon>Bacillati</taxon>
        <taxon>Actinomycetota</taxon>
        <taxon>Actinomycetes</taxon>
        <taxon>Mycobacteriales</taxon>
        <taxon>Corynebacteriaceae</taxon>
        <taxon>Corynebacterium</taxon>
    </lineage>
</organism>
<protein>
    <submittedName>
        <fullName evidence="2">Vancomycin resistance protein YoaR</fullName>
    </submittedName>
</protein>
<sequence length="565" mass="59838">MTHDPELGAQRARGLRTSARFAVWIVASLLLLLFAVYLADVALNKGKTPRGTYVGGVAVGGMVPGEAVDKLSRELGGVENKPVTVAAGDKTAEFVPSKAGLGVDWDATIERVGTESYNPFVRVAGLFRKREADIISTVDPGHMEPAMERVTQDLFVSPIDGTISVNKGKADVKDPVLGQKVELSQLTDVVPTEWLNPEGITLEPADVEPKINDAAIKAALDGPVKAALAGPLKLNGRDDVNAVIPVERLGEVVSFPGVDGAIVPKVDYKRTGAIFGEQLAPTVHEMVNARINAAGDITPHKDGIKIEWGDSLAGLEGRVFGEEPREWDAVYKPVPATFTDADARKATFDDVVGEFTTGGFETASGRNIELVAAQVNGAYVSPGETFSLNGYTGPRGAAQGYVESGIIIDGHAGRAVGGGISQFATTLYNASYFAGMTDIEHTPHSYYISRYPAGREATVYEGAIDLKIRNDSPHPVRIETSFGGGEITVRLKGTRTYKVESVNGGRWAETAPSPQVVSGPGCVPGGGAPGFTTSDTRIISDLGGRELKREQVTTVYDPQPIVRCG</sequence>